<reference evidence="2" key="1">
    <citation type="submission" date="2022-09" db="EMBL/GenBank/DDBJ databases">
        <title>Fusarium specimens isolated from Avocado Roots.</title>
        <authorList>
            <person name="Stajich J."/>
            <person name="Roper C."/>
            <person name="Heimlech-Rivalta G."/>
        </authorList>
    </citation>
    <scope>NUCLEOTIDE SEQUENCE</scope>
    <source>
        <strain evidence="2">A02</strain>
    </source>
</reference>
<organism evidence="2 3">
    <name type="scientific">Fusarium falciforme</name>
    <dbReference type="NCBI Taxonomy" id="195108"/>
    <lineage>
        <taxon>Eukaryota</taxon>
        <taxon>Fungi</taxon>
        <taxon>Dikarya</taxon>
        <taxon>Ascomycota</taxon>
        <taxon>Pezizomycotina</taxon>
        <taxon>Sordariomycetes</taxon>
        <taxon>Hypocreomycetidae</taxon>
        <taxon>Hypocreales</taxon>
        <taxon>Nectriaceae</taxon>
        <taxon>Fusarium</taxon>
        <taxon>Fusarium solani species complex</taxon>
    </lineage>
</organism>
<protein>
    <submittedName>
        <fullName evidence="2">Uncharacterized protein</fullName>
    </submittedName>
</protein>
<accession>A0A9W8QX11</accession>
<sequence length="405" mass="45981">MYHEPLGVYVDFLVMLESHAANFLRFVRSTDSFQLFDIWGLIQNVCHNITQHGAIWNPSSNDGFHEADLEWLLWPIDEPNMRTPRDTSQDIDLFHFCSEAGTAAMDATSARSSLSAKARIDSTGDPIDLLKSLADYVYKDILKAQETRLSKSPQPTDPVDRRIESGGIPTRGPEEPVTTRAVQNKTRRRDLSTMPAAHLNETKAIRNLYFLLRSPKSLSRGANQKAVSASKAAKPANILSVVLNSLRWVPAEPSLPPIDTDALSQATYNVSRDLEETLRLRSDTQKVLACERTFREAVRRLLESIKAPDLKDRSAMVKTGEWVVKRKKSERASIGRSRALRECEDLSMKEHYPDHLSHQDVLDELQEWDEAAGEEEVEQDTFQLFVPDPSQVFTFFKSYRRNKPI</sequence>
<name>A0A9W8QX11_9HYPO</name>
<evidence type="ECO:0000256" key="1">
    <source>
        <dbReference type="SAM" id="MobiDB-lite"/>
    </source>
</evidence>
<evidence type="ECO:0000313" key="3">
    <source>
        <dbReference type="Proteomes" id="UP001152087"/>
    </source>
</evidence>
<dbReference type="AlphaFoldDB" id="A0A9W8QX11"/>
<feature type="region of interest" description="Disordered" evidence="1">
    <location>
        <begin position="148"/>
        <end position="177"/>
    </location>
</feature>
<proteinExistence type="predicted"/>
<comment type="caution">
    <text evidence="2">The sequence shown here is derived from an EMBL/GenBank/DDBJ whole genome shotgun (WGS) entry which is preliminary data.</text>
</comment>
<dbReference type="EMBL" id="JAOQAV010000045">
    <property type="protein sequence ID" value="KAJ4180794.1"/>
    <property type="molecule type" value="Genomic_DNA"/>
</dbReference>
<keyword evidence="3" id="KW-1185">Reference proteome</keyword>
<dbReference type="Proteomes" id="UP001152087">
    <property type="component" value="Unassembled WGS sequence"/>
</dbReference>
<gene>
    <name evidence="2" type="ORF">NW755_011517</name>
</gene>
<evidence type="ECO:0000313" key="2">
    <source>
        <dbReference type="EMBL" id="KAJ4180794.1"/>
    </source>
</evidence>